<organism evidence="2 3">
    <name type="scientific">Alligator mississippiensis</name>
    <name type="common">American alligator</name>
    <dbReference type="NCBI Taxonomy" id="8496"/>
    <lineage>
        <taxon>Eukaryota</taxon>
        <taxon>Metazoa</taxon>
        <taxon>Chordata</taxon>
        <taxon>Craniata</taxon>
        <taxon>Vertebrata</taxon>
        <taxon>Euteleostomi</taxon>
        <taxon>Archelosauria</taxon>
        <taxon>Archosauria</taxon>
        <taxon>Crocodylia</taxon>
        <taxon>Alligatoridae</taxon>
        <taxon>Alligatorinae</taxon>
        <taxon>Alligator</taxon>
    </lineage>
</organism>
<comment type="caution">
    <text evidence="2">The sequence shown here is derived from an EMBL/GenBank/DDBJ whole genome shotgun (WGS) entry which is preliminary data.</text>
</comment>
<accession>A0A151PEZ0</accession>
<reference evidence="2 3" key="1">
    <citation type="journal article" date="2012" name="Genome Biol.">
        <title>Sequencing three crocodilian genomes to illuminate the evolution of archosaurs and amniotes.</title>
        <authorList>
            <person name="St John J.A."/>
            <person name="Braun E.L."/>
            <person name="Isberg S.R."/>
            <person name="Miles L.G."/>
            <person name="Chong A.Y."/>
            <person name="Gongora J."/>
            <person name="Dalzell P."/>
            <person name="Moran C."/>
            <person name="Bed'hom B."/>
            <person name="Abzhanov A."/>
            <person name="Burgess S.C."/>
            <person name="Cooksey A.M."/>
            <person name="Castoe T.A."/>
            <person name="Crawford N.G."/>
            <person name="Densmore L.D."/>
            <person name="Drew J.C."/>
            <person name="Edwards S.V."/>
            <person name="Faircloth B.C."/>
            <person name="Fujita M.K."/>
            <person name="Greenwold M.J."/>
            <person name="Hoffmann F.G."/>
            <person name="Howard J.M."/>
            <person name="Iguchi T."/>
            <person name="Janes D.E."/>
            <person name="Khan S.Y."/>
            <person name="Kohno S."/>
            <person name="de Koning A.J."/>
            <person name="Lance S.L."/>
            <person name="McCarthy F.M."/>
            <person name="McCormack J.E."/>
            <person name="Merchant M.E."/>
            <person name="Peterson D.G."/>
            <person name="Pollock D.D."/>
            <person name="Pourmand N."/>
            <person name="Raney B.J."/>
            <person name="Roessler K.A."/>
            <person name="Sanford J.R."/>
            <person name="Sawyer R.H."/>
            <person name="Schmidt C.J."/>
            <person name="Triplett E.W."/>
            <person name="Tuberville T.D."/>
            <person name="Venegas-Anaya M."/>
            <person name="Howard J.T."/>
            <person name="Jarvis E.D."/>
            <person name="Guillette L.J.Jr."/>
            <person name="Glenn T.C."/>
            <person name="Green R.E."/>
            <person name="Ray D.A."/>
        </authorList>
    </citation>
    <scope>NUCLEOTIDE SEQUENCE [LARGE SCALE GENOMIC DNA]</scope>
    <source>
        <strain evidence="2">KSC_2009_1</strain>
    </source>
</reference>
<dbReference type="AlphaFoldDB" id="A0A151PEZ0"/>
<sequence>MNTTASSKREWTSSRTTRGTSVCRLMSGMSPNWRSTHPRPRLPQLGVYRSRFSTWVFKKGLDKHWSGMM</sequence>
<dbReference type="EMBL" id="AKHW03000416">
    <property type="protein sequence ID" value="KYO47656.1"/>
    <property type="molecule type" value="Genomic_DNA"/>
</dbReference>
<feature type="region of interest" description="Disordered" evidence="1">
    <location>
        <begin position="1"/>
        <end position="20"/>
    </location>
</feature>
<evidence type="ECO:0000256" key="1">
    <source>
        <dbReference type="SAM" id="MobiDB-lite"/>
    </source>
</evidence>
<evidence type="ECO:0000313" key="2">
    <source>
        <dbReference type="EMBL" id="KYO47656.1"/>
    </source>
</evidence>
<name>A0A151PEZ0_ALLMI</name>
<dbReference type="Proteomes" id="UP000050525">
    <property type="component" value="Unassembled WGS sequence"/>
</dbReference>
<protein>
    <submittedName>
        <fullName evidence="2">Uncharacterized protein</fullName>
    </submittedName>
</protein>
<proteinExistence type="predicted"/>
<keyword evidence="3" id="KW-1185">Reference proteome</keyword>
<gene>
    <name evidence="2" type="ORF">Y1Q_0019745</name>
</gene>
<evidence type="ECO:0000313" key="3">
    <source>
        <dbReference type="Proteomes" id="UP000050525"/>
    </source>
</evidence>